<comment type="caution">
    <text evidence="1">The sequence shown here is derived from an EMBL/GenBank/DDBJ whole genome shotgun (WGS) entry which is preliminary data.</text>
</comment>
<name>A0A5J4VBI4_9EUKA</name>
<dbReference type="AlphaFoldDB" id="A0A5J4VBI4"/>
<evidence type="ECO:0000313" key="2">
    <source>
        <dbReference type="Proteomes" id="UP000324800"/>
    </source>
</evidence>
<gene>
    <name evidence="1" type="ORF">EZS28_024747</name>
</gene>
<protein>
    <submittedName>
        <fullName evidence="1">Uncharacterized protein</fullName>
    </submittedName>
</protein>
<reference evidence="1 2" key="1">
    <citation type="submission" date="2019-03" db="EMBL/GenBank/DDBJ databases">
        <title>Single cell metagenomics reveals metabolic interactions within the superorganism composed of flagellate Streblomastix strix and complex community of Bacteroidetes bacteria on its surface.</title>
        <authorList>
            <person name="Treitli S.C."/>
            <person name="Kolisko M."/>
            <person name="Husnik F."/>
            <person name="Keeling P."/>
            <person name="Hampl V."/>
        </authorList>
    </citation>
    <scope>NUCLEOTIDE SEQUENCE [LARGE SCALE GENOMIC DNA]</scope>
    <source>
        <strain evidence="1">ST1C</strain>
    </source>
</reference>
<evidence type="ECO:0000313" key="1">
    <source>
        <dbReference type="EMBL" id="KAA6379724.1"/>
    </source>
</evidence>
<accession>A0A5J4VBI4</accession>
<dbReference type="Proteomes" id="UP000324800">
    <property type="component" value="Unassembled WGS sequence"/>
</dbReference>
<dbReference type="EMBL" id="SNRW01008309">
    <property type="protein sequence ID" value="KAA6379724.1"/>
    <property type="molecule type" value="Genomic_DNA"/>
</dbReference>
<sequence>MDSIMKIGLKVYTAKLRDNNQDNSGQDTIVERRQYLQFKPVKERQFTYQKKPLIVYSFSQKILKDKLKLKKKQENNSNEDETMKLRMKILKKLSPEEQQKVKRGFGPQMRLLSFYESQIQRKITEQNSNDIGIDTSWDFGSGTGELQGESQEDFMDKLNIQKFDHLTNTVRNTNIENISGVRKCKETTRLKHNSTSIIRCWTVAMDHCLVRLTIKDRKRGLIPVIHKISIEITHQQKAMDSSSNINKSTELDYSLPELELELNFEY</sequence>
<organism evidence="1 2">
    <name type="scientific">Streblomastix strix</name>
    <dbReference type="NCBI Taxonomy" id="222440"/>
    <lineage>
        <taxon>Eukaryota</taxon>
        <taxon>Metamonada</taxon>
        <taxon>Preaxostyla</taxon>
        <taxon>Oxymonadida</taxon>
        <taxon>Streblomastigidae</taxon>
        <taxon>Streblomastix</taxon>
    </lineage>
</organism>
<proteinExistence type="predicted"/>